<dbReference type="InterPro" id="IPR019223">
    <property type="entry name" value="DUF2147"/>
</dbReference>
<dbReference type="PANTHER" id="PTHR36919">
    <property type="entry name" value="BLR1215 PROTEIN"/>
    <property type="match status" value="1"/>
</dbReference>
<dbReference type="PANTHER" id="PTHR36919:SF2">
    <property type="entry name" value="BLL6627 PROTEIN"/>
    <property type="match status" value="1"/>
</dbReference>
<evidence type="ECO:0000313" key="4">
    <source>
        <dbReference type="Proteomes" id="UP000179467"/>
    </source>
</evidence>
<dbReference type="RefSeq" id="WP_015457436.1">
    <property type="nucleotide sequence ID" value="NZ_MIPT01000001.1"/>
</dbReference>
<sequence length="141" mass="15336">MKPCSLPIAAASLLALCWPAAASAEPYYGLWRNPKDSVRVRTHPCGARLCGTVEWANDKAKADAREGGTENLVGTELFRDFRPGKNDIWRGKVFVPDMNKTFSGTLTVTDGGGTLRARGCLFAGVGCKSQYWTRIDEAAPR</sequence>
<evidence type="ECO:0000259" key="2">
    <source>
        <dbReference type="Pfam" id="PF09917"/>
    </source>
</evidence>
<reference evidence="3 4" key="1">
    <citation type="submission" date="2016-09" db="EMBL/GenBank/DDBJ databases">
        <title>Metabolic pathway, cell adaptation mechanisms and a novel monoxygenase revealed through proteogenomic-transcription analysis of a Sphingomonas haloaromaticamans strain degrading the fungicide ortho-phenylphenol.</title>
        <authorList>
            <person name="Perruchon C."/>
            <person name="Papadopoulou E.S."/>
            <person name="Rousidou C."/>
            <person name="Vasileiadis S."/>
            <person name="Tanou G."/>
            <person name="Amoutzias G."/>
            <person name="Molassiotis A."/>
            <person name="Karpouzas D.G."/>
        </authorList>
    </citation>
    <scope>NUCLEOTIDE SEQUENCE [LARGE SCALE GENOMIC DNA]</scope>
    <source>
        <strain evidence="3 4">P3</strain>
    </source>
</reference>
<proteinExistence type="predicted"/>
<evidence type="ECO:0000256" key="1">
    <source>
        <dbReference type="SAM" id="SignalP"/>
    </source>
</evidence>
<accession>A0A1S1HHH1</accession>
<evidence type="ECO:0000313" key="3">
    <source>
        <dbReference type="EMBL" id="OHT20896.1"/>
    </source>
</evidence>
<dbReference type="EMBL" id="MIPT01000001">
    <property type="protein sequence ID" value="OHT20896.1"/>
    <property type="molecule type" value="Genomic_DNA"/>
</dbReference>
<feature type="domain" description="DUF2147" evidence="2">
    <location>
        <begin position="29"/>
        <end position="134"/>
    </location>
</feature>
<feature type="signal peptide" evidence="1">
    <location>
        <begin position="1"/>
        <end position="24"/>
    </location>
</feature>
<organism evidence="3 4">
    <name type="scientific">Edaphosphingomonas haloaromaticamans</name>
    <dbReference type="NCBI Taxonomy" id="653954"/>
    <lineage>
        <taxon>Bacteria</taxon>
        <taxon>Pseudomonadati</taxon>
        <taxon>Pseudomonadota</taxon>
        <taxon>Alphaproteobacteria</taxon>
        <taxon>Sphingomonadales</taxon>
        <taxon>Rhizorhabdaceae</taxon>
        <taxon>Edaphosphingomonas</taxon>
    </lineage>
</organism>
<feature type="chain" id="PRO_5010382976" description="DUF2147 domain-containing protein" evidence="1">
    <location>
        <begin position="25"/>
        <end position="141"/>
    </location>
</feature>
<name>A0A1S1HHH1_9SPHN</name>
<dbReference type="Pfam" id="PF09917">
    <property type="entry name" value="DUF2147"/>
    <property type="match status" value="1"/>
</dbReference>
<gene>
    <name evidence="3" type="ORF">BHE75_02900</name>
</gene>
<dbReference type="Gene3D" id="2.40.128.520">
    <property type="match status" value="1"/>
</dbReference>
<protein>
    <recommendedName>
        <fullName evidence="2">DUF2147 domain-containing protein</fullName>
    </recommendedName>
</protein>
<dbReference type="Proteomes" id="UP000179467">
    <property type="component" value="Unassembled WGS sequence"/>
</dbReference>
<keyword evidence="1" id="KW-0732">Signal</keyword>
<dbReference type="AlphaFoldDB" id="A0A1S1HHH1"/>
<dbReference type="OrthoDB" id="9811671at2"/>
<keyword evidence="4" id="KW-1185">Reference proteome</keyword>
<comment type="caution">
    <text evidence="3">The sequence shown here is derived from an EMBL/GenBank/DDBJ whole genome shotgun (WGS) entry which is preliminary data.</text>
</comment>